<protein>
    <submittedName>
        <fullName evidence="1">Uncharacterized protein DUF29</fullName>
    </submittedName>
</protein>
<evidence type="ECO:0000313" key="2">
    <source>
        <dbReference type="Proteomes" id="UP000274556"/>
    </source>
</evidence>
<dbReference type="Pfam" id="PF01724">
    <property type="entry name" value="DUF29"/>
    <property type="match status" value="1"/>
</dbReference>
<dbReference type="Proteomes" id="UP000274556">
    <property type="component" value="Unassembled WGS sequence"/>
</dbReference>
<name>A0A495V2Z0_9GAMM</name>
<organism evidence="1 2">
    <name type="scientific">Thiocapsa rosea</name>
    <dbReference type="NCBI Taxonomy" id="69360"/>
    <lineage>
        <taxon>Bacteria</taxon>
        <taxon>Pseudomonadati</taxon>
        <taxon>Pseudomonadota</taxon>
        <taxon>Gammaproteobacteria</taxon>
        <taxon>Chromatiales</taxon>
        <taxon>Chromatiaceae</taxon>
        <taxon>Thiocapsa</taxon>
    </lineage>
</organism>
<dbReference type="RefSeq" id="WP_120795593.1">
    <property type="nucleotide sequence ID" value="NZ_RBXL01000001.1"/>
</dbReference>
<proteinExistence type="predicted"/>
<evidence type="ECO:0000313" key="1">
    <source>
        <dbReference type="EMBL" id="RKT42945.1"/>
    </source>
</evidence>
<keyword evidence="2" id="KW-1185">Reference proteome</keyword>
<reference evidence="1 2" key="1">
    <citation type="submission" date="2018-10" db="EMBL/GenBank/DDBJ databases">
        <title>Genomic Encyclopedia of Archaeal and Bacterial Type Strains, Phase II (KMG-II): from individual species to whole genera.</title>
        <authorList>
            <person name="Goeker M."/>
        </authorList>
    </citation>
    <scope>NUCLEOTIDE SEQUENCE [LARGE SCALE GENOMIC DNA]</scope>
    <source>
        <strain evidence="1 2">DSM 235</strain>
    </source>
</reference>
<dbReference type="Gene3D" id="1.20.1220.20">
    <property type="entry name" value="Uncharcterised protein PF01724"/>
    <property type="match status" value="1"/>
</dbReference>
<gene>
    <name evidence="1" type="ORF">BDD21_0247</name>
</gene>
<dbReference type="EMBL" id="RBXL01000001">
    <property type="protein sequence ID" value="RKT42945.1"/>
    <property type="molecule type" value="Genomic_DNA"/>
</dbReference>
<comment type="caution">
    <text evidence="1">The sequence shown here is derived from an EMBL/GenBank/DDBJ whole genome shotgun (WGS) entry which is preliminary data.</text>
</comment>
<sequence>MLTKQPDQPASALSELYKTDFHAWTRRAAELVRQHKLDALHLEDLAEEFDTGLSLCARRDPRSDLLSRRGLSPAYRHEASGTLISIGLQ</sequence>
<dbReference type="AlphaFoldDB" id="A0A495V2Z0"/>
<accession>A0A495V2Z0</accession>